<reference evidence="1 2" key="1">
    <citation type="submission" date="2021-12" db="EMBL/GenBank/DDBJ databases">
        <title>Discovery of the Pendulisporaceae a myxobacterial family with distinct sporulation behavior and unique specialized metabolism.</title>
        <authorList>
            <person name="Garcia R."/>
            <person name="Popoff A."/>
            <person name="Bader C.D."/>
            <person name="Loehr J."/>
            <person name="Walesch S."/>
            <person name="Walt C."/>
            <person name="Boldt J."/>
            <person name="Bunk B."/>
            <person name="Haeckl F.J.F.P.J."/>
            <person name="Gunesch A.P."/>
            <person name="Birkelbach J."/>
            <person name="Nuebel U."/>
            <person name="Pietschmann T."/>
            <person name="Bach T."/>
            <person name="Mueller R."/>
        </authorList>
    </citation>
    <scope>NUCLEOTIDE SEQUENCE [LARGE SCALE GENOMIC DNA]</scope>
    <source>
        <strain evidence="1 2">MSr12523</strain>
    </source>
</reference>
<proteinExistence type="predicted"/>
<dbReference type="EMBL" id="CP089982">
    <property type="protein sequence ID" value="WXA94741.1"/>
    <property type="molecule type" value="Genomic_DNA"/>
</dbReference>
<name>A0ABZ2K7T7_9BACT</name>
<protein>
    <recommendedName>
        <fullName evidence="3">Bacteriocin</fullName>
    </recommendedName>
</protein>
<dbReference type="RefSeq" id="WP_394845352.1">
    <property type="nucleotide sequence ID" value="NZ_CP089982.1"/>
</dbReference>
<gene>
    <name evidence="1" type="ORF">LZC95_51020</name>
</gene>
<evidence type="ECO:0008006" key="3">
    <source>
        <dbReference type="Google" id="ProtNLM"/>
    </source>
</evidence>
<organism evidence="1 2">
    <name type="scientific">Pendulispora brunnea</name>
    <dbReference type="NCBI Taxonomy" id="2905690"/>
    <lineage>
        <taxon>Bacteria</taxon>
        <taxon>Pseudomonadati</taxon>
        <taxon>Myxococcota</taxon>
        <taxon>Myxococcia</taxon>
        <taxon>Myxococcales</taxon>
        <taxon>Sorangiineae</taxon>
        <taxon>Pendulisporaceae</taxon>
        <taxon>Pendulispora</taxon>
    </lineage>
</organism>
<dbReference type="Proteomes" id="UP001379533">
    <property type="component" value="Chromosome"/>
</dbReference>
<keyword evidence="2" id="KW-1185">Reference proteome</keyword>
<accession>A0ABZ2K7T7</accession>
<evidence type="ECO:0000313" key="1">
    <source>
        <dbReference type="EMBL" id="WXA94741.1"/>
    </source>
</evidence>
<evidence type="ECO:0000313" key="2">
    <source>
        <dbReference type="Proteomes" id="UP001379533"/>
    </source>
</evidence>
<sequence length="69" mass="7294">MTTNAFQAKGNLTQISDDDLAMVQGGGWKGALLKWGVRTVVGGVATWVAGKVSKEAGRATGAWFERHFG</sequence>